<dbReference type="SMART" id="SM00054">
    <property type="entry name" value="EFh"/>
    <property type="match status" value="3"/>
</dbReference>
<dbReference type="PROSITE" id="PS00018">
    <property type="entry name" value="EF_HAND_1"/>
    <property type="match status" value="2"/>
</dbReference>
<gene>
    <name evidence="6" type="primary">Eip63F-1_0</name>
    <name evidence="6" type="ORF">FJT64_014679</name>
</gene>
<protein>
    <submittedName>
        <fullName evidence="6">Calcium-binding protein E63-1</fullName>
    </submittedName>
</protein>
<evidence type="ECO:0000256" key="1">
    <source>
        <dbReference type="ARBA" id="ARBA00022723"/>
    </source>
</evidence>
<evidence type="ECO:0000313" key="6">
    <source>
        <dbReference type="EMBL" id="KAF0286850.1"/>
    </source>
</evidence>
<dbReference type="AlphaFoldDB" id="A0A6A4V6R6"/>
<keyword evidence="2" id="KW-0677">Repeat</keyword>
<proteinExistence type="predicted"/>
<name>A0A6A4V6R6_AMPAM</name>
<dbReference type="InterPro" id="IPR018247">
    <property type="entry name" value="EF_Hand_1_Ca_BS"/>
</dbReference>
<comment type="function">
    <text evidence="4">Troponin is the central regulatory protein of striated muscle contraction. Tn consists of three components: Tn-I which is the inhibitor of actomyosin ATPase, Tn-T which contains the binding site for tropomyosin and Tn-C. The binding of calcium to Tn-C abolishes the inhibitory action of Tn on actin filaments.</text>
</comment>
<reference evidence="6 7" key="1">
    <citation type="submission" date="2019-07" db="EMBL/GenBank/DDBJ databases">
        <title>Draft genome assembly of a fouling barnacle, Amphibalanus amphitrite (Darwin, 1854): The first reference genome for Thecostraca.</title>
        <authorList>
            <person name="Kim W."/>
        </authorList>
    </citation>
    <scope>NUCLEOTIDE SEQUENCE [LARGE SCALE GENOMIC DNA]</scope>
    <source>
        <strain evidence="6">SNU_AA5</strain>
        <tissue evidence="6">Soma without cirri and trophi</tissue>
    </source>
</reference>
<dbReference type="Pfam" id="PF13499">
    <property type="entry name" value="EF-hand_7"/>
    <property type="match status" value="1"/>
</dbReference>
<dbReference type="PANTHER" id="PTHR23048:SF0">
    <property type="entry name" value="CALMODULIN LIKE 3"/>
    <property type="match status" value="1"/>
</dbReference>
<accession>A0A6A4V6R6</accession>
<dbReference type="Gene3D" id="1.10.238.10">
    <property type="entry name" value="EF-hand"/>
    <property type="match status" value="2"/>
</dbReference>
<dbReference type="FunFam" id="1.10.238.10:FF:000181">
    <property type="entry name" value="CALML5 isoform 1"/>
    <property type="match status" value="1"/>
</dbReference>
<evidence type="ECO:0000259" key="5">
    <source>
        <dbReference type="PROSITE" id="PS50222"/>
    </source>
</evidence>
<feature type="domain" description="EF-hand" evidence="5">
    <location>
        <begin position="1"/>
        <end position="29"/>
    </location>
</feature>
<feature type="domain" description="EF-hand" evidence="5">
    <location>
        <begin position="74"/>
        <end position="109"/>
    </location>
</feature>
<dbReference type="GO" id="GO:0005509">
    <property type="term" value="F:calcium ion binding"/>
    <property type="evidence" value="ECO:0007669"/>
    <property type="project" value="InterPro"/>
</dbReference>
<evidence type="ECO:0000313" key="7">
    <source>
        <dbReference type="Proteomes" id="UP000440578"/>
    </source>
</evidence>
<sequence>MVFRLTDRNKDGSITAEELKRMLLDKLDIQVDDSLIGELMTSAGENDGGLISEGQFISWFLKMQSLSADKAPDHVTSDLFSAFRLFDRDGNGYITLDELRRAMDLIEERMTEAELNALIQMADADKDGRINYEGRGNTCTRELNALTH</sequence>
<dbReference type="InterPro" id="IPR011992">
    <property type="entry name" value="EF-hand-dom_pair"/>
</dbReference>
<dbReference type="OrthoDB" id="6353042at2759"/>
<organism evidence="6 7">
    <name type="scientific">Amphibalanus amphitrite</name>
    <name type="common">Striped barnacle</name>
    <name type="synonym">Balanus amphitrite</name>
    <dbReference type="NCBI Taxonomy" id="1232801"/>
    <lineage>
        <taxon>Eukaryota</taxon>
        <taxon>Metazoa</taxon>
        <taxon>Ecdysozoa</taxon>
        <taxon>Arthropoda</taxon>
        <taxon>Crustacea</taxon>
        <taxon>Multicrustacea</taxon>
        <taxon>Cirripedia</taxon>
        <taxon>Thoracica</taxon>
        <taxon>Thoracicalcarea</taxon>
        <taxon>Balanomorpha</taxon>
        <taxon>Balanoidea</taxon>
        <taxon>Balanidae</taxon>
        <taxon>Amphibalaninae</taxon>
        <taxon>Amphibalanus</taxon>
    </lineage>
</organism>
<evidence type="ECO:0000256" key="2">
    <source>
        <dbReference type="ARBA" id="ARBA00022737"/>
    </source>
</evidence>
<keyword evidence="7" id="KW-1185">Reference proteome</keyword>
<dbReference type="InterPro" id="IPR050230">
    <property type="entry name" value="CALM/Myosin/TropC-like"/>
</dbReference>
<dbReference type="Pfam" id="PF13202">
    <property type="entry name" value="EF-hand_5"/>
    <property type="match status" value="1"/>
</dbReference>
<comment type="caution">
    <text evidence="6">The sequence shown here is derived from an EMBL/GenBank/DDBJ whole genome shotgun (WGS) entry which is preliminary data.</text>
</comment>
<keyword evidence="1" id="KW-0479">Metal-binding</keyword>
<dbReference type="Proteomes" id="UP000440578">
    <property type="component" value="Unassembled WGS sequence"/>
</dbReference>
<dbReference type="CDD" id="cd00051">
    <property type="entry name" value="EFh"/>
    <property type="match status" value="1"/>
</dbReference>
<evidence type="ECO:0000256" key="4">
    <source>
        <dbReference type="ARBA" id="ARBA00037722"/>
    </source>
</evidence>
<dbReference type="SUPFAM" id="SSF47473">
    <property type="entry name" value="EF-hand"/>
    <property type="match status" value="1"/>
</dbReference>
<dbReference type="PROSITE" id="PS50222">
    <property type="entry name" value="EF_HAND_2"/>
    <property type="match status" value="2"/>
</dbReference>
<dbReference type="GO" id="GO:0016460">
    <property type="term" value="C:myosin II complex"/>
    <property type="evidence" value="ECO:0007669"/>
    <property type="project" value="TreeGrafter"/>
</dbReference>
<dbReference type="PANTHER" id="PTHR23048">
    <property type="entry name" value="MYOSIN LIGHT CHAIN 1, 3"/>
    <property type="match status" value="1"/>
</dbReference>
<evidence type="ECO:0000256" key="3">
    <source>
        <dbReference type="ARBA" id="ARBA00022837"/>
    </source>
</evidence>
<keyword evidence="3" id="KW-0106">Calcium</keyword>
<dbReference type="InterPro" id="IPR002048">
    <property type="entry name" value="EF_hand_dom"/>
</dbReference>
<dbReference type="EMBL" id="VIIS01002225">
    <property type="protein sequence ID" value="KAF0286850.1"/>
    <property type="molecule type" value="Genomic_DNA"/>
</dbReference>